<protein>
    <submittedName>
        <fullName evidence="2">Uncharacterized protein</fullName>
    </submittedName>
</protein>
<dbReference type="HOGENOM" id="CLU_2373027_0_0_1"/>
<dbReference type="AlphaFoldDB" id="A0A0C3CDR1"/>
<reference evidence="2 3" key="1">
    <citation type="submission" date="2014-04" db="EMBL/GenBank/DDBJ databases">
        <authorList>
            <consortium name="DOE Joint Genome Institute"/>
            <person name="Kuo A."/>
            <person name="Gay G."/>
            <person name="Dore J."/>
            <person name="Kohler A."/>
            <person name="Nagy L.G."/>
            <person name="Floudas D."/>
            <person name="Copeland A."/>
            <person name="Barry K.W."/>
            <person name="Cichocki N."/>
            <person name="Veneault-Fourrey C."/>
            <person name="LaButti K."/>
            <person name="Lindquist E.A."/>
            <person name="Lipzen A."/>
            <person name="Lundell T."/>
            <person name="Morin E."/>
            <person name="Murat C."/>
            <person name="Sun H."/>
            <person name="Tunlid A."/>
            <person name="Henrissat B."/>
            <person name="Grigoriev I.V."/>
            <person name="Hibbett D.S."/>
            <person name="Martin F."/>
            <person name="Nordberg H.P."/>
            <person name="Cantor M.N."/>
            <person name="Hua S.X."/>
        </authorList>
    </citation>
    <scope>NUCLEOTIDE SEQUENCE [LARGE SCALE GENOMIC DNA]</scope>
    <source>
        <strain evidence="3">h7</strain>
    </source>
</reference>
<sequence>MCEFVYVGYLPLLLDGVSSCYIILILCRIQYVRHRCVRRWEGSPIMTYIHVRLTGGGLDKNEPWLYLIVDLYLVSFAPIDEERNSRQGRAPLGEW</sequence>
<proteinExistence type="predicted"/>
<keyword evidence="1" id="KW-0812">Transmembrane</keyword>
<dbReference type="Proteomes" id="UP000053424">
    <property type="component" value="Unassembled WGS sequence"/>
</dbReference>
<keyword evidence="3" id="KW-1185">Reference proteome</keyword>
<name>A0A0C3CDR1_HEBCY</name>
<evidence type="ECO:0000256" key="1">
    <source>
        <dbReference type="SAM" id="Phobius"/>
    </source>
</evidence>
<keyword evidence="1" id="KW-0472">Membrane</keyword>
<evidence type="ECO:0000313" key="2">
    <source>
        <dbReference type="EMBL" id="KIM41731.1"/>
    </source>
</evidence>
<keyword evidence="1" id="KW-1133">Transmembrane helix</keyword>
<organism evidence="2 3">
    <name type="scientific">Hebeloma cylindrosporum</name>
    <dbReference type="NCBI Taxonomy" id="76867"/>
    <lineage>
        <taxon>Eukaryota</taxon>
        <taxon>Fungi</taxon>
        <taxon>Dikarya</taxon>
        <taxon>Basidiomycota</taxon>
        <taxon>Agaricomycotina</taxon>
        <taxon>Agaricomycetes</taxon>
        <taxon>Agaricomycetidae</taxon>
        <taxon>Agaricales</taxon>
        <taxon>Agaricineae</taxon>
        <taxon>Hymenogastraceae</taxon>
        <taxon>Hebeloma</taxon>
    </lineage>
</organism>
<accession>A0A0C3CDR1</accession>
<dbReference type="EMBL" id="KN831779">
    <property type="protein sequence ID" value="KIM41731.1"/>
    <property type="molecule type" value="Genomic_DNA"/>
</dbReference>
<evidence type="ECO:0000313" key="3">
    <source>
        <dbReference type="Proteomes" id="UP000053424"/>
    </source>
</evidence>
<reference evidence="3" key="2">
    <citation type="submission" date="2015-01" db="EMBL/GenBank/DDBJ databases">
        <title>Evolutionary Origins and Diversification of the Mycorrhizal Mutualists.</title>
        <authorList>
            <consortium name="DOE Joint Genome Institute"/>
            <consortium name="Mycorrhizal Genomics Consortium"/>
            <person name="Kohler A."/>
            <person name="Kuo A."/>
            <person name="Nagy L.G."/>
            <person name="Floudas D."/>
            <person name="Copeland A."/>
            <person name="Barry K.W."/>
            <person name="Cichocki N."/>
            <person name="Veneault-Fourrey C."/>
            <person name="LaButti K."/>
            <person name="Lindquist E.A."/>
            <person name="Lipzen A."/>
            <person name="Lundell T."/>
            <person name="Morin E."/>
            <person name="Murat C."/>
            <person name="Riley R."/>
            <person name="Ohm R."/>
            <person name="Sun H."/>
            <person name="Tunlid A."/>
            <person name="Henrissat B."/>
            <person name="Grigoriev I.V."/>
            <person name="Hibbett D.S."/>
            <person name="Martin F."/>
        </authorList>
    </citation>
    <scope>NUCLEOTIDE SEQUENCE [LARGE SCALE GENOMIC DNA]</scope>
    <source>
        <strain evidence="3">h7</strain>
    </source>
</reference>
<feature type="transmembrane region" description="Helical" evidence="1">
    <location>
        <begin position="6"/>
        <end position="29"/>
    </location>
</feature>
<gene>
    <name evidence="2" type="ORF">M413DRAFT_137059</name>
</gene>